<dbReference type="Proteomes" id="UP000606172">
    <property type="component" value="Unassembled WGS sequence"/>
</dbReference>
<evidence type="ECO:0000313" key="1">
    <source>
        <dbReference type="EMBL" id="GII93065.1"/>
    </source>
</evidence>
<proteinExistence type="predicted"/>
<sequence length="86" mass="9456">MPGAWIALVPRHLRDGRDGILRDGRDGVLRDGRDGVLWDGRDGVAGRAEHPGTPAFGTARVRLSNHGCGPRLWSPWRWKPAGEPLQ</sequence>
<gene>
    <name evidence="1" type="ORF">Ssi02_32960</name>
</gene>
<reference evidence="1" key="1">
    <citation type="submission" date="2021-01" db="EMBL/GenBank/DDBJ databases">
        <title>Whole genome shotgun sequence of Sinosporangium siamense NBRC 109515.</title>
        <authorList>
            <person name="Komaki H."/>
            <person name="Tamura T."/>
        </authorList>
    </citation>
    <scope>NUCLEOTIDE SEQUENCE</scope>
    <source>
        <strain evidence="1">NBRC 109515</strain>
    </source>
</reference>
<keyword evidence="2" id="KW-1185">Reference proteome</keyword>
<evidence type="ECO:0000313" key="2">
    <source>
        <dbReference type="Proteomes" id="UP000606172"/>
    </source>
</evidence>
<accession>A0A919RHT2</accession>
<protein>
    <submittedName>
        <fullName evidence="1">Uncharacterized protein</fullName>
    </submittedName>
</protein>
<name>A0A919RHT2_9ACTN</name>
<dbReference type="RefSeq" id="WP_204026306.1">
    <property type="nucleotide sequence ID" value="NZ_BOOW01000020.1"/>
</dbReference>
<dbReference type="AlphaFoldDB" id="A0A919RHT2"/>
<organism evidence="1 2">
    <name type="scientific">Sinosporangium siamense</name>
    <dbReference type="NCBI Taxonomy" id="1367973"/>
    <lineage>
        <taxon>Bacteria</taxon>
        <taxon>Bacillati</taxon>
        <taxon>Actinomycetota</taxon>
        <taxon>Actinomycetes</taxon>
        <taxon>Streptosporangiales</taxon>
        <taxon>Streptosporangiaceae</taxon>
        <taxon>Sinosporangium</taxon>
    </lineage>
</organism>
<dbReference type="EMBL" id="BOOW01000020">
    <property type="protein sequence ID" value="GII93065.1"/>
    <property type="molecule type" value="Genomic_DNA"/>
</dbReference>
<comment type="caution">
    <text evidence="1">The sequence shown here is derived from an EMBL/GenBank/DDBJ whole genome shotgun (WGS) entry which is preliminary data.</text>
</comment>